<keyword evidence="2" id="KW-1185">Reference proteome</keyword>
<sequence>MLSRHKDDVKKRPKAEKGLSKSGSRTVLKETGVFLQVGSGVCSKCRKILADALEESKVIFQIKELTLDEVKDTSVPQAQSTPAAFDISLSSLETLQGTLYSPSNTGIATTITSQDSRAYSDANPIDKLNEFLQSKDVSPIRYPVKVPWEEASERTRRCHIRKAKQTVQAVLEEVAPIRPNICGSPLLNQCHQISRKTITLIRFS</sequence>
<dbReference type="EMBL" id="CACRXK020016812">
    <property type="protein sequence ID" value="CAB4030369.1"/>
    <property type="molecule type" value="Genomic_DNA"/>
</dbReference>
<accession>A0A7D9JI84</accession>
<organism evidence="1 2">
    <name type="scientific">Paramuricea clavata</name>
    <name type="common">Red gorgonian</name>
    <name type="synonym">Violescent sea-whip</name>
    <dbReference type="NCBI Taxonomy" id="317549"/>
    <lineage>
        <taxon>Eukaryota</taxon>
        <taxon>Metazoa</taxon>
        <taxon>Cnidaria</taxon>
        <taxon>Anthozoa</taxon>
        <taxon>Octocorallia</taxon>
        <taxon>Malacalcyonacea</taxon>
        <taxon>Plexauridae</taxon>
        <taxon>Paramuricea</taxon>
    </lineage>
</organism>
<gene>
    <name evidence="1" type="ORF">PACLA_8A081406</name>
</gene>
<reference evidence="1" key="1">
    <citation type="submission" date="2020-04" db="EMBL/GenBank/DDBJ databases">
        <authorList>
            <person name="Alioto T."/>
            <person name="Alioto T."/>
            <person name="Gomez Garrido J."/>
        </authorList>
    </citation>
    <scope>NUCLEOTIDE SEQUENCE</scope>
    <source>
        <strain evidence="1">A484AB</strain>
    </source>
</reference>
<proteinExistence type="predicted"/>
<comment type="caution">
    <text evidence="1">The sequence shown here is derived from an EMBL/GenBank/DDBJ whole genome shotgun (WGS) entry which is preliminary data.</text>
</comment>
<protein>
    <submittedName>
        <fullName evidence="1">Uncharacterized protein</fullName>
    </submittedName>
</protein>
<evidence type="ECO:0000313" key="2">
    <source>
        <dbReference type="Proteomes" id="UP001152795"/>
    </source>
</evidence>
<dbReference type="OrthoDB" id="5989503at2759"/>
<dbReference type="AlphaFoldDB" id="A0A7D9JI84"/>
<dbReference type="Proteomes" id="UP001152795">
    <property type="component" value="Unassembled WGS sequence"/>
</dbReference>
<name>A0A7D9JI84_PARCT</name>
<evidence type="ECO:0000313" key="1">
    <source>
        <dbReference type="EMBL" id="CAB4030369.1"/>
    </source>
</evidence>